<dbReference type="EMBL" id="JAFFJS010000003">
    <property type="protein sequence ID" value="MBM9433123.1"/>
    <property type="molecule type" value="Genomic_DNA"/>
</dbReference>
<feature type="region of interest" description="Disordered" evidence="1">
    <location>
        <begin position="1"/>
        <end position="26"/>
    </location>
</feature>
<dbReference type="Pfam" id="PF13560">
    <property type="entry name" value="HTH_31"/>
    <property type="match status" value="1"/>
</dbReference>
<dbReference type="CDD" id="cd00093">
    <property type="entry name" value="HTH_XRE"/>
    <property type="match status" value="1"/>
</dbReference>
<organism evidence="3 4">
    <name type="scientific">Flaviflexus equikiangi</name>
    <dbReference type="NCBI Taxonomy" id="2758573"/>
    <lineage>
        <taxon>Bacteria</taxon>
        <taxon>Bacillati</taxon>
        <taxon>Actinomycetota</taxon>
        <taxon>Actinomycetes</taxon>
        <taxon>Actinomycetales</taxon>
        <taxon>Actinomycetaceae</taxon>
        <taxon>Flaviflexus</taxon>
    </lineage>
</organism>
<feature type="compositionally biased region" description="Polar residues" evidence="1">
    <location>
        <begin position="1"/>
        <end position="10"/>
    </location>
</feature>
<dbReference type="Gene3D" id="1.10.260.40">
    <property type="entry name" value="lambda repressor-like DNA-binding domains"/>
    <property type="match status" value="1"/>
</dbReference>
<feature type="domain" description="HTH cro/C1-type" evidence="2">
    <location>
        <begin position="41"/>
        <end position="95"/>
    </location>
</feature>
<dbReference type="InterPro" id="IPR001387">
    <property type="entry name" value="Cro/C1-type_HTH"/>
</dbReference>
<feature type="compositionally biased region" description="Basic and acidic residues" evidence="1">
    <location>
        <begin position="13"/>
        <end position="24"/>
    </location>
</feature>
<sequence>MTTETRTGVSRKNHADIIRPREAASKSSEPVLLRRELGDVLRAYRQRQGRTLREVSSDARVSLGYLSEVERGQKEASSELLLSITQALNVPLSHVLRLVADRIDLSEGRIPPSFRVPDTVQEALAEAGMN</sequence>
<dbReference type="PROSITE" id="PS50943">
    <property type="entry name" value="HTH_CROC1"/>
    <property type="match status" value="1"/>
</dbReference>
<evidence type="ECO:0000256" key="1">
    <source>
        <dbReference type="SAM" id="MobiDB-lite"/>
    </source>
</evidence>
<proteinExistence type="predicted"/>
<protein>
    <submittedName>
        <fullName evidence="3">Helix-turn-helix transcriptional regulator</fullName>
    </submittedName>
</protein>
<evidence type="ECO:0000313" key="3">
    <source>
        <dbReference type="EMBL" id="MBM9433123.1"/>
    </source>
</evidence>
<comment type="caution">
    <text evidence="3">The sequence shown here is derived from an EMBL/GenBank/DDBJ whole genome shotgun (WGS) entry which is preliminary data.</text>
</comment>
<name>A0ABS2TG76_9ACTO</name>
<evidence type="ECO:0000313" key="4">
    <source>
        <dbReference type="Proteomes" id="UP000705983"/>
    </source>
</evidence>
<dbReference type="InterPro" id="IPR010982">
    <property type="entry name" value="Lambda_DNA-bd_dom_sf"/>
</dbReference>
<dbReference type="RefSeq" id="WP_182173800.1">
    <property type="nucleotide sequence ID" value="NZ_CP059676.1"/>
</dbReference>
<gene>
    <name evidence="3" type="ORF">JVW63_05360</name>
</gene>
<reference evidence="4" key="1">
    <citation type="submission" date="2021-02" db="EMBL/GenBank/DDBJ databases">
        <title>Leucobacter sp. CX169.</title>
        <authorList>
            <person name="Cheng Y."/>
        </authorList>
    </citation>
    <scope>NUCLEOTIDE SEQUENCE [LARGE SCALE GENOMIC DNA]</scope>
    <source>
        <strain evidence="4">JY899</strain>
    </source>
</reference>
<dbReference type="SUPFAM" id="SSF47413">
    <property type="entry name" value="lambda repressor-like DNA-binding domains"/>
    <property type="match status" value="1"/>
</dbReference>
<keyword evidence="4" id="KW-1185">Reference proteome</keyword>
<evidence type="ECO:0000259" key="2">
    <source>
        <dbReference type="PROSITE" id="PS50943"/>
    </source>
</evidence>
<dbReference type="SMART" id="SM00530">
    <property type="entry name" value="HTH_XRE"/>
    <property type="match status" value="1"/>
</dbReference>
<dbReference type="Proteomes" id="UP000705983">
    <property type="component" value="Unassembled WGS sequence"/>
</dbReference>
<accession>A0ABS2TG76</accession>